<dbReference type="Pfam" id="PF13432">
    <property type="entry name" value="TPR_16"/>
    <property type="match status" value="3"/>
</dbReference>
<feature type="repeat" description="TPR" evidence="1">
    <location>
        <begin position="99"/>
        <end position="132"/>
    </location>
</feature>
<sequence>MRHQARCHLAAREFVAARRMAVRVLAYDPEDRESLSILGEAHMKAGKPVQAYAPLKRRLRLKDDFPIRLLFIACLELLKRGEEATAERQRALETLPSAGHAHFLLGMLFESAGDQHQAERLYRGSLEIAPSVAAVQHRLGCLLVVQGHLASGIDYLRQAIENDPTRALYLVDLSSALAGLGDFDAARGAAEKALAMGPETHAALHNLGHAMLNLDRAADAIGIFDQALRHDAEHPATRFSRATAFLKAGRYEEGWREYEWRWRDCQRPRNDINAPIWSGEDLSGRRILLHAEQGYGDTLQFVRLASTVAALGAEVTLQVPQPLVRLLSDVVGVTHVVSALTPWMTFDFHCPLASLPLRVGLTVASVPDASYLSVPLTERVRQGNAVRNHMAGNAAWPDLIVGLVWAGDPRPGQARAHIIDRRRSVDLARLAPLFTVPGVRFAGFQLGAAREQIETSGLPVVDVTDGILDFADTAARLSGIDLLIAVDTSIVHLAGGLGMPVWMISRFDNCWRWMENRSDTPWYPGMRILRQSQPGDWDSVIEEARELLTQFSQIYHASAPAKSRVA</sequence>
<dbReference type="KEGG" id="nch:A0U93_13355"/>
<dbReference type="SMART" id="SM00028">
    <property type="entry name" value="TPR"/>
    <property type="match status" value="5"/>
</dbReference>
<protein>
    <submittedName>
        <fullName evidence="2">Uncharacterized protein</fullName>
    </submittedName>
</protein>
<dbReference type="Gene3D" id="3.40.50.2000">
    <property type="entry name" value="Glycogen Phosphorylase B"/>
    <property type="match status" value="1"/>
</dbReference>
<gene>
    <name evidence="2" type="ORF">A0U93_13355</name>
</gene>
<dbReference type="SUPFAM" id="SSF48452">
    <property type="entry name" value="TPR-like"/>
    <property type="match status" value="1"/>
</dbReference>
<evidence type="ECO:0000256" key="1">
    <source>
        <dbReference type="PROSITE-ProRule" id="PRU00339"/>
    </source>
</evidence>
<dbReference type="InterPro" id="IPR011990">
    <property type="entry name" value="TPR-like_helical_dom_sf"/>
</dbReference>
<dbReference type="InterPro" id="IPR019734">
    <property type="entry name" value="TPR_rpt"/>
</dbReference>
<evidence type="ECO:0000313" key="2">
    <source>
        <dbReference type="EMBL" id="AQS88742.1"/>
    </source>
</evidence>
<dbReference type="Pfam" id="PF13181">
    <property type="entry name" value="TPR_8"/>
    <property type="match status" value="1"/>
</dbReference>
<dbReference type="InterPro" id="IPR052943">
    <property type="entry name" value="TMTC_O-mannosyl-trnsfr"/>
</dbReference>
<keyword evidence="1" id="KW-0802">TPR repeat</keyword>
<dbReference type="Proteomes" id="UP000188604">
    <property type="component" value="Chromosome"/>
</dbReference>
<dbReference type="AlphaFoldDB" id="A0A1U9KSK7"/>
<dbReference type="Gene3D" id="1.25.40.10">
    <property type="entry name" value="Tetratricopeptide repeat domain"/>
    <property type="match status" value="2"/>
</dbReference>
<keyword evidence="3" id="KW-1185">Reference proteome</keyword>
<dbReference type="PANTHER" id="PTHR44809">
    <property type="match status" value="1"/>
</dbReference>
<accession>A0A1U9KSK7</accession>
<reference evidence="2 3" key="1">
    <citation type="submission" date="2016-03" db="EMBL/GenBank/DDBJ databases">
        <title>Acetic acid bacteria sequencing.</title>
        <authorList>
            <person name="Brandt J."/>
            <person name="Jakob F."/>
            <person name="Vogel R.F."/>
        </authorList>
    </citation>
    <scope>NUCLEOTIDE SEQUENCE [LARGE SCALE GENOMIC DNA]</scope>
    <source>
        <strain evidence="2 3">NBRC 101099</strain>
    </source>
</reference>
<name>A0A1U9KSK7_9PROT</name>
<dbReference type="PROSITE" id="PS50005">
    <property type="entry name" value="TPR"/>
    <property type="match status" value="1"/>
</dbReference>
<organism evidence="2 3">
    <name type="scientific">Neoasaia chiangmaiensis</name>
    <dbReference type="NCBI Taxonomy" id="320497"/>
    <lineage>
        <taxon>Bacteria</taxon>
        <taxon>Pseudomonadati</taxon>
        <taxon>Pseudomonadota</taxon>
        <taxon>Alphaproteobacteria</taxon>
        <taxon>Acetobacterales</taxon>
        <taxon>Acetobacteraceae</taxon>
        <taxon>Neoasaia</taxon>
    </lineage>
</organism>
<dbReference type="EMBL" id="CP014691">
    <property type="protein sequence ID" value="AQS88742.1"/>
    <property type="molecule type" value="Genomic_DNA"/>
</dbReference>
<dbReference type="STRING" id="320497.A0U93_13355"/>
<proteinExistence type="predicted"/>
<dbReference type="SUPFAM" id="SSF53756">
    <property type="entry name" value="UDP-Glycosyltransferase/glycogen phosphorylase"/>
    <property type="match status" value="1"/>
</dbReference>
<dbReference type="PANTHER" id="PTHR44809:SF1">
    <property type="entry name" value="PROTEIN O-MANNOSYL-TRANSFERASE TMTC1"/>
    <property type="match status" value="1"/>
</dbReference>
<evidence type="ECO:0000313" key="3">
    <source>
        <dbReference type="Proteomes" id="UP000188604"/>
    </source>
</evidence>